<keyword evidence="2" id="KW-0677">Repeat</keyword>
<dbReference type="PANTHER" id="PTHR23235">
    <property type="entry name" value="KRUEPPEL-LIKE TRANSCRIPTION FACTOR"/>
    <property type="match status" value="1"/>
</dbReference>
<comment type="caution">
    <text evidence="8">The sequence shown here is derived from an EMBL/GenBank/DDBJ whole genome shotgun (WGS) entry which is preliminary data.</text>
</comment>
<dbReference type="Gene3D" id="3.30.160.60">
    <property type="entry name" value="Classic Zinc Finger"/>
    <property type="match status" value="2"/>
</dbReference>
<evidence type="ECO:0000313" key="8">
    <source>
        <dbReference type="EMBL" id="KAK2158461.1"/>
    </source>
</evidence>
<dbReference type="EMBL" id="JAODUO010001796">
    <property type="protein sequence ID" value="KAK2158461.1"/>
    <property type="molecule type" value="Genomic_DNA"/>
</dbReference>
<evidence type="ECO:0000313" key="9">
    <source>
        <dbReference type="Proteomes" id="UP001209878"/>
    </source>
</evidence>
<dbReference type="PROSITE" id="PS00028">
    <property type="entry name" value="ZINC_FINGER_C2H2_1"/>
    <property type="match status" value="2"/>
</dbReference>
<dbReference type="SUPFAM" id="SSF57667">
    <property type="entry name" value="beta-beta-alpha zinc fingers"/>
    <property type="match status" value="1"/>
</dbReference>
<reference evidence="8" key="1">
    <citation type="journal article" date="2023" name="Mol. Biol. Evol.">
        <title>Third-Generation Sequencing Reveals the Adaptive Role of the Epigenome in Three Deep-Sea Polychaetes.</title>
        <authorList>
            <person name="Perez M."/>
            <person name="Aroh O."/>
            <person name="Sun Y."/>
            <person name="Lan Y."/>
            <person name="Juniper S.K."/>
            <person name="Young C.R."/>
            <person name="Angers B."/>
            <person name="Qian P.Y."/>
        </authorList>
    </citation>
    <scope>NUCLEOTIDE SEQUENCE</scope>
    <source>
        <strain evidence="8">R07B-5</strain>
    </source>
</reference>
<dbReference type="GO" id="GO:0000978">
    <property type="term" value="F:RNA polymerase II cis-regulatory region sequence-specific DNA binding"/>
    <property type="evidence" value="ECO:0007669"/>
    <property type="project" value="TreeGrafter"/>
</dbReference>
<evidence type="ECO:0000259" key="7">
    <source>
        <dbReference type="PROSITE" id="PS50157"/>
    </source>
</evidence>
<evidence type="ECO:0000256" key="4">
    <source>
        <dbReference type="ARBA" id="ARBA00022833"/>
    </source>
</evidence>
<evidence type="ECO:0000256" key="1">
    <source>
        <dbReference type="ARBA" id="ARBA00022723"/>
    </source>
</evidence>
<dbReference type="FunFam" id="3.30.160.60:FF:000446">
    <property type="entry name" value="Zinc finger protein"/>
    <property type="match status" value="1"/>
</dbReference>
<evidence type="ECO:0000256" key="6">
    <source>
        <dbReference type="PROSITE-ProRule" id="PRU00042"/>
    </source>
</evidence>
<keyword evidence="9" id="KW-1185">Reference proteome</keyword>
<proteinExistence type="predicted"/>
<keyword evidence="5" id="KW-0539">Nucleus</keyword>
<evidence type="ECO:0000256" key="5">
    <source>
        <dbReference type="ARBA" id="ARBA00023242"/>
    </source>
</evidence>
<name>A0AAD9JSR2_RIDPI</name>
<dbReference type="GO" id="GO:0008270">
    <property type="term" value="F:zinc ion binding"/>
    <property type="evidence" value="ECO:0007669"/>
    <property type="project" value="UniProtKB-KW"/>
</dbReference>
<dbReference type="AlphaFoldDB" id="A0AAD9JSR2"/>
<protein>
    <recommendedName>
        <fullName evidence="7">C2H2-type domain-containing protein</fullName>
    </recommendedName>
</protein>
<dbReference type="PANTHER" id="PTHR23235:SF142">
    <property type="entry name" value="ZINC FINGER PROTEIN 384"/>
    <property type="match status" value="1"/>
</dbReference>
<keyword evidence="4" id="KW-0862">Zinc</keyword>
<dbReference type="Proteomes" id="UP001209878">
    <property type="component" value="Unassembled WGS sequence"/>
</dbReference>
<organism evidence="8 9">
    <name type="scientific">Ridgeia piscesae</name>
    <name type="common">Tubeworm</name>
    <dbReference type="NCBI Taxonomy" id="27915"/>
    <lineage>
        <taxon>Eukaryota</taxon>
        <taxon>Metazoa</taxon>
        <taxon>Spiralia</taxon>
        <taxon>Lophotrochozoa</taxon>
        <taxon>Annelida</taxon>
        <taxon>Polychaeta</taxon>
        <taxon>Sedentaria</taxon>
        <taxon>Canalipalpata</taxon>
        <taxon>Sabellida</taxon>
        <taxon>Siboglinidae</taxon>
        <taxon>Ridgeia</taxon>
    </lineage>
</organism>
<keyword evidence="1" id="KW-0479">Metal-binding</keyword>
<accession>A0AAD9JSR2</accession>
<feature type="domain" description="C2H2-type" evidence="7">
    <location>
        <begin position="37"/>
        <end position="60"/>
    </location>
</feature>
<dbReference type="GO" id="GO:0000981">
    <property type="term" value="F:DNA-binding transcription factor activity, RNA polymerase II-specific"/>
    <property type="evidence" value="ECO:0007669"/>
    <property type="project" value="TreeGrafter"/>
</dbReference>
<sequence length="166" mass="18233">MQHTGERPYLCTLCPKMFTRLTYLKEHMNSHTEQTPFLCPHCSESFQERAVFTKHMELHTISASSEFGSKDPYLLYIGSSQVLGMLSSQLTDGASSGDAVISVPVLTVKDGNFGDAQQMAAAIAADSLESVLDTSERFVFVKAEEKVGQEEGAEQFAMVELLETPS</sequence>
<gene>
    <name evidence="8" type="ORF">NP493_1799g00023</name>
</gene>
<evidence type="ECO:0000256" key="3">
    <source>
        <dbReference type="ARBA" id="ARBA00022771"/>
    </source>
</evidence>
<keyword evidence="3 6" id="KW-0863">Zinc-finger</keyword>
<dbReference type="InterPro" id="IPR013087">
    <property type="entry name" value="Znf_C2H2_type"/>
</dbReference>
<evidence type="ECO:0000256" key="2">
    <source>
        <dbReference type="ARBA" id="ARBA00022737"/>
    </source>
</evidence>
<feature type="domain" description="C2H2-type" evidence="7">
    <location>
        <begin position="9"/>
        <end position="36"/>
    </location>
</feature>
<dbReference type="Pfam" id="PF00096">
    <property type="entry name" value="zf-C2H2"/>
    <property type="match status" value="1"/>
</dbReference>
<dbReference type="InterPro" id="IPR036236">
    <property type="entry name" value="Znf_C2H2_sf"/>
</dbReference>
<dbReference type="PROSITE" id="PS50157">
    <property type="entry name" value="ZINC_FINGER_C2H2_2"/>
    <property type="match status" value="2"/>
</dbReference>
<dbReference type="SMART" id="SM00355">
    <property type="entry name" value="ZnF_C2H2"/>
    <property type="match status" value="2"/>
</dbReference>